<name>A0A380H332_9STAP</name>
<dbReference type="RefSeq" id="WP_115313000.1">
    <property type="nucleotide sequence ID" value="NZ_CP066042.1"/>
</dbReference>
<dbReference type="EMBL" id="UHDZ01000001">
    <property type="protein sequence ID" value="SUM70180.1"/>
    <property type="molecule type" value="Genomic_DNA"/>
</dbReference>
<keyword evidence="2" id="KW-1185">Reference proteome</keyword>
<dbReference type="InterPro" id="IPR014962">
    <property type="entry name" value="YolD"/>
</dbReference>
<dbReference type="Pfam" id="PF08863">
    <property type="entry name" value="YolD"/>
    <property type="match status" value="1"/>
</dbReference>
<evidence type="ECO:0000313" key="2">
    <source>
        <dbReference type="Proteomes" id="UP000255425"/>
    </source>
</evidence>
<dbReference type="Proteomes" id="UP000255425">
    <property type="component" value="Unassembled WGS sequence"/>
</dbReference>
<dbReference type="AlphaFoldDB" id="A0A380H332"/>
<evidence type="ECO:0000313" key="1">
    <source>
        <dbReference type="EMBL" id="SUM70180.1"/>
    </source>
</evidence>
<dbReference type="PANTHER" id="PTHR40051">
    <property type="entry name" value="IG HYPOTHETICAL 15966"/>
    <property type="match status" value="1"/>
</dbReference>
<reference evidence="1 2" key="1">
    <citation type="submission" date="2018-06" db="EMBL/GenBank/DDBJ databases">
        <authorList>
            <consortium name="Pathogen Informatics"/>
            <person name="Doyle S."/>
        </authorList>
    </citation>
    <scope>NUCLEOTIDE SEQUENCE [LARGE SCALE GENOMIC DNA]</scope>
    <source>
        <strain evidence="1 2">NCTC11807</strain>
    </source>
</reference>
<gene>
    <name evidence="1" type="ORF">NCTC11807_01085</name>
</gene>
<sequence length="132" mass="15711">MMEINKETDYRNIPREMLDKNIPTGRGMVKWVFFATLPEQFETIHQYMMDQNKVDRPVLSDDQLAQLNIHLHEALQKSRPVNIKYYEEGYINFIHLNIHRIDSLNFEIEGIKPNTTYRQKVSILDIIDITFA</sequence>
<dbReference type="PANTHER" id="PTHR40051:SF1">
    <property type="entry name" value="YOLD-LIKE FAMILY PROTEIN"/>
    <property type="match status" value="1"/>
</dbReference>
<dbReference type="GeneID" id="63934552"/>
<organism evidence="1 2">
    <name type="scientific">Staphylococcus saccharolyticus</name>
    <dbReference type="NCBI Taxonomy" id="33028"/>
    <lineage>
        <taxon>Bacteria</taxon>
        <taxon>Bacillati</taxon>
        <taxon>Bacillota</taxon>
        <taxon>Bacilli</taxon>
        <taxon>Bacillales</taxon>
        <taxon>Staphylococcaceae</taxon>
        <taxon>Staphylococcus</taxon>
    </lineage>
</organism>
<accession>A0A380H332</accession>
<protein>
    <submittedName>
        <fullName evidence="1">YolD-like family protein</fullName>
    </submittedName>
</protein>
<proteinExistence type="predicted"/>